<gene>
    <name evidence="3" type="ORF">RHSIM_RhsimUnG0047900</name>
</gene>
<reference evidence="3" key="1">
    <citation type="submission" date="2019-11" db="EMBL/GenBank/DDBJ databases">
        <authorList>
            <person name="Liu Y."/>
            <person name="Hou J."/>
            <person name="Li T.-Q."/>
            <person name="Guan C.-H."/>
            <person name="Wu X."/>
            <person name="Wu H.-Z."/>
            <person name="Ling F."/>
            <person name="Zhang R."/>
            <person name="Shi X.-G."/>
            <person name="Ren J.-P."/>
            <person name="Chen E.-F."/>
            <person name="Sun J.-M."/>
        </authorList>
    </citation>
    <scope>NUCLEOTIDE SEQUENCE</scope>
    <source>
        <strain evidence="3">Adult_tree_wgs_1</strain>
        <tissue evidence="3">Leaves</tissue>
    </source>
</reference>
<dbReference type="PANTHER" id="PTHR34222">
    <property type="entry name" value="GAG_PRE-INTEGRS DOMAIN-CONTAINING PROTEIN"/>
    <property type="match status" value="1"/>
</dbReference>
<name>A0A834L5I6_RHOSS</name>
<dbReference type="PANTHER" id="PTHR34222:SF43">
    <property type="entry name" value="RETROTRANSPOSON GAG DOMAIN-CONTAINING PROTEIN"/>
    <property type="match status" value="1"/>
</dbReference>
<feature type="compositionally biased region" description="Basic and acidic residues" evidence="1">
    <location>
        <begin position="58"/>
        <end position="71"/>
    </location>
</feature>
<keyword evidence="4" id="KW-1185">Reference proteome</keyword>
<feature type="region of interest" description="Disordered" evidence="1">
    <location>
        <begin position="58"/>
        <end position="77"/>
    </location>
</feature>
<evidence type="ECO:0000256" key="1">
    <source>
        <dbReference type="SAM" id="MobiDB-lite"/>
    </source>
</evidence>
<dbReference type="OrthoDB" id="1733171at2759"/>
<feature type="domain" description="Retrovirus-related Pol polyprotein from transposon TNT 1-94-like beta-barrel" evidence="2">
    <location>
        <begin position="485"/>
        <end position="517"/>
    </location>
</feature>
<accession>A0A834L5I6</accession>
<dbReference type="InterPro" id="IPR054722">
    <property type="entry name" value="PolX-like_BBD"/>
</dbReference>
<dbReference type="EMBL" id="WJXA01000123">
    <property type="protein sequence ID" value="KAF7115772.1"/>
    <property type="molecule type" value="Genomic_DNA"/>
</dbReference>
<dbReference type="Proteomes" id="UP000626092">
    <property type="component" value="Unassembled WGS sequence"/>
</dbReference>
<evidence type="ECO:0000313" key="3">
    <source>
        <dbReference type="EMBL" id="KAF7115772.1"/>
    </source>
</evidence>
<dbReference type="AlphaFoldDB" id="A0A834L5I6"/>
<proteinExistence type="predicted"/>
<evidence type="ECO:0000313" key="4">
    <source>
        <dbReference type="Proteomes" id="UP000626092"/>
    </source>
</evidence>
<feature type="region of interest" description="Disordered" evidence="1">
    <location>
        <begin position="524"/>
        <end position="551"/>
    </location>
</feature>
<protein>
    <recommendedName>
        <fullName evidence="2">Retrovirus-related Pol polyprotein from transposon TNT 1-94-like beta-barrel domain-containing protein</fullName>
    </recommendedName>
</protein>
<comment type="caution">
    <text evidence="3">The sequence shown here is derived from an EMBL/GenBank/DDBJ whole genome shotgun (WGS) entry which is preliminary data.</text>
</comment>
<dbReference type="Pfam" id="PF22936">
    <property type="entry name" value="Pol_BBD"/>
    <property type="match status" value="2"/>
</dbReference>
<feature type="domain" description="Retrovirus-related Pol polyprotein from transposon TNT 1-94-like beta-barrel" evidence="2">
    <location>
        <begin position="163"/>
        <end position="235"/>
    </location>
</feature>
<organism evidence="3 4">
    <name type="scientific">Rhododendron simsii</name>
    <name type="common">Sims's rhododendron</name>
    <dbReference type="NCBI Taxonomy" id="118357"/>
    <lineage>
        <taxon>Eukaryota</taxon>
        <taxon>Viridiplantae</taxon>
        <taxon>Streptophyta</taxon>
        <taxon>Embryophyta</taxon>
        <taxon>Tracheophyta</taxon>
        <taxon>Spermatophyta</taxon>
        <taxon>Magnoliopsida</taxon>
        <taxon>eudicotyledons</taxon>
        <taxon>Gunneridae</taxon>
        <taxon>Pentapetalae</taxon>
        <taxon>asterids</taxon>
        <taxon>Ericales</taxon>
        <taxon>Ericaceae</taxon>
        <taxon>Ericoideae</taxon>
        <taxon>Rhodoreae</taxon>
        <taxon>Rhododendron</taxon>
    </lineage>
</organism>
<sequence>MSRPLSTYYSDLIENFQELDHRDKIVMKDPDDVVAKDPIPDLEETYAYVRRDAIRRASFNEESDHPSKEPDQTVGAARPDRFCTHCNGAGHTKARCYELIGYPEWWDPAKAPSKWNSKPNHHVSVAVAEPPNNTPQEASSLIAKVGILGKALHTYAPIGNSTWIIDFGAINHMTFDVKHVHSMKPFKQPIVSTADGTFSPVIGKGSITLTKNLNLDSVLVVPSLNYNLLSVTQRTRALQRIVIFWPNLCVFKDIQTQRTIGYGIRRGKLYHLDLTPAMTVYLCSKRQSKFITDLPPPKGDASLPEWEEEDSDLMCRLWHSLEPHIGTTIEFYDTSKQIWDALAESFSQRNNVSRIFELYEKIFMTKQSGKSLFEYYSTLKSLWDKLLQHLPFTSNLPQQQCYWEDFMVASLLFGLDTDLSGFKDHMLLSTASTGYFPHSDSHDALTTQVSELVQTLRLSLPATSSTATLANSGNVACATLTSPSWILDSGASTHMSCNSSIFSDMHPINHHIVYRRTKNRKVVAYGPEDSSSPSEVPAPLFALNPDDLTVQ</sequence>
<evidence type="ECO:0000259" key="2">
    <source>
        <dbReference type="Pfam" id="PF22936"/>
    </source>
</evidence>